<evidence type="ECO:0000256" key="2">
    <source>
        <dbReference type="ARBA" id="ARBA00023002"/>
    </source>
</evidence>
<sequence length="113" mass="11812">MDLGAMLTGKQVLVTGASSGLGENFARLAIDCKANMVIGARRKNRLDEFAKELERPGSPQISVLEMDVTSEQSLDQAFAELDISGAILEVVVSNAGGSIGSLSLVLTASDSTR</sequence>
<dbReference type="SUPFAM" id="SSF51735">
    <property type="entry name" value="NAD(P)-binding Rossmann-fold domains"/>
    <property type="match status" value="1"/>
</dbReference>
<keyword evidence="2" id="KW-0560">Oxidoreductase</keyword>
<gene>
    <name evidence="3" type="ordered locus">PputW619_3349</name>
</gene>
<dbReference type="eggNOG" id="COG1028">
    <property type="taxonomic scope" value="Bacteria"/>
</dbReference>
<accession>B1JB61</accession>
<dbReference type="EMBL" id="CP000949">
    <property type="protein sequence ID" value="ACA73834.1"/>
    <property type="molecule type" value="Genomic_DNA"/>
</dbReference>
<evidence type="ECO:0000313" key="3">
    <source>
        <dbReference type="EMBL" id="ACA73834.1"/>
    </source>
</evidence>
<dbReference type="Pfam" id="PF00106">
    <property type="entry name" value="adh_short"/>
    <property type="match status" value="1"/>
</dbReference>
<dbReference type="PANTHER" id="PTHR44196">
    <property type="entry name" value="DEHYDROGENASE/REDUCTASE SDR FAMILY MEMBER 7B"/>
    <property type="match status" value="1"/>
</dbReference>
<dbReference type="InterPro" id="IPR002347">
    <property type="entry name" value="SDR_fam"/>
</dbReference>
<proteinExistence type="inferred from homology"/>
<dbReference type="HOGENOM" id="CLU_2131352_0_0_6"/>
<protein>
    <submittedName>
        <fullName evidence="3">Short-chain dehydrogenase/reductase SDR</fullName>
    </submittedName>
</protein>
<dbReference type="PANTHER" id="PTHR44196:SF1">
    <property type="entry name" value="DEHYDROGENASE_REDUCTASE SDR FAMILY MEMBER 7B"/>
    <property type="match status" value="1"/>
</dbReference>
<evidence type="ECO:0000256" key="1">
    <source>
        <dbReference type="ARBA" id="ARBA00006484"/>
    </source>
</evidence>
<dbReference type="STRING" id="390235.PputW619_3349"/>
<reference evidence="3" key="1">
    <citation type="submission" date="2008-02" db="EMBL/GenBank/DDBJ databases">
        <title>Complete sequence of Psuedomonas putida W619.</title>
        <authorList>
            <consortium name="US DOE Joint Genome Institute"/>
            <person name="Copeland A."/>
            <person name="Lucas S."/>
            <person name="Lapidus A."/>
            <person name="Barry K."/>
            <person name="Detter J.C."/>
            <person name="Glavina del Rio T."/>
            <person name="Dalin E."/>
            <person name="Tice H."/>
            <person name="Pitluck S."/>
            <person name="Chain P."/>
            <person name="Malfatti S."/>
            <person name="Shin M."/>
            <person name="Vergez L."/>
            <person name="Schmutz J."/>
            <person name="Larimer F."/>
            <person name="Land M."/>
            <person name="Hauser L."/>
            <person name="Kyrpides N."/>
            <person name="Kim E."/>
            <person name="Taghavi S."/>
            <person name="Vangronsveld D."/>
            <person name="van der Lelie D."/>
            <person name="Richardson P."/>
        </authorList>
    </citation>
    <scope>NUCLEOTIDE SEQUENCE</scope>
    <source>
        <strain evidence="3">W619</strain>
    </source>
</reference>
<dbReference type="KEGG" id="ppw:PputW619_3349"/>
<organism evidence="3">
    <name type="scientific">Pseudomonas putida (strain W619)</name>
    <dbReference type="NCBI Taxonomy" id="390235"/>
    <lineage>
        <taxon>Bacteria</taxon>
        <taxon>Pseudomonadati</taxon>
        <taxon>Pseudomonadota</taxon>
        <taxon>Gammaproteobacteria</taxon>
        <taxon>Pseudomonadales</taxon>
        <taxon>Pseudomonadaceae</taxon>
        <taxon>Pseudomonas</taxon>
    </lineage>
</organism>
<comment type="similarity">
    <text evidence="1">Belongs to the short-chain dehydrogenases/reductases (SDR) family.</text>
</comment>
<dbReference type="GO" id="GO:0016020">
    <property type="term" value="C:membrane"/>
    <property type="evidence" value="ECO:0007669"/>
    <property type="project" value="TreeGrafter"/>
</dbReference>
<dbReference type="Gene3D" id="3.40.50.720">
    <property type="entry name" value="NAD(P)-binding Rossmann-like Domain"/>
    <property type="match status" value="1"/>
</dbReference>
<name>B1JB61_PSEPW</name>
<dbReference type="InterPro" id="IPR036291">
    <property type="entry name" value="NAD(P)-bd_dom_sf"/>
</dbReference>
<dbReference type="PRINTS" id="PR00081">
    <property type="entry name" value="GDHRDH"/>
</dbReference>
<dbReference type="AlphaFoldDB" id="B1JB61"/>
<dbReference type="GO" id="GO:0016491">
    <property type="term" value="F:oxidoreductase activity"/>
    <property type="evidence" value="ECO:0007669"/>
    <property type="project" value="UniProtKB-KW"/>
</dbReference>